<accession>A0A7S0RDS7</accession>
<evidence type="ECO:0000256" key="1">
    <source>
        <dbReference type="SAM" id="MobiDB-lite"/>
    </source>
</evidence>
<reference evidence="2" key="1">
    <citation type="submission" date="2021-01" db="EMBL/GenBank/DDBJ databases">
        <authorList>
            <person name="Corre E."/>
            <person name="Pelletier E."/>
            <person name="Niang G."/>
            <person name="Scheremetjew M."/>
            <person name="Finn R."/>
            <person name="Kale V."/>
            <person name="Holt S."/>
            <person name="Cochrane G."/>
            <person name="Meng A."/>
            <person name="Brown T."/>
            <person name="Cohen L."/>
        </authorList>
    </citation>
    <scope>NUCLEOTIDE SEQUENCE</scope>
    <source>
        <strain evidence="2">CCMP722</strain>
    </source>
</reference>
<organism evidence="2">
    <name type="scientific">Pyramimonas obovata</name>
    <dbReference type="NCBI Taxonomy" id="1411642"/>
    <lineage>
        <taxon>Eukaryota</taxon>
        <taxon>Viridiplantae</taxon>
        <taxon>Chlorophyta</taxon>
        <taxon>Pyramimonadophyceae</taxon>
        <taxon>Pyramimonadales</taxon>
        <taxon>Pyramimonadaceae</taxon>
        <taxon>Pyramimonas</taxon>
        <taxon>Pyramimonas incertae sedis</taxon>
    </lineage>
</organism>
<name>A0A7S0RDS7_9CHLO</name>
<proteinExistence type="predicted"/>
<gene>
    <name evidence="2" type="ORF">POBO1169_LOCUS12371</name>
</gene>
<feature type="region of interest" description="Disordered" evidence="1">
    <location>
        <begin position="174"/>
        <end position="193"/>
    </location>
</feature>
<protein>
    <submittedName>
        <fullName evidence="2">Uncharacterized protein</fullName>
    </submittedName>
</protein>
<dbReference type="AlphaFoldDB" id="A0A7S0RDS7"/>
<dbReference type="EMBL" id="HBFA01024334">
    <property type="protein sequence ID" value="CAD8674718.1"/>
    <property type="molecule type" value="Transcribed_RNA"/>
</dbReference>
<evidence type="ECO:0000313" key="2">
    <source>
        <dbReference type="EMBL" id="CAD8674718.1"/>
    </source>
</evidence>
<sequence length="270" mass="29143">MGFSDFFEIVDPKTSEIPPPPPELVDLANTTLFGASLGAMIMGTREAIRVRFEPLPASVLRANAHNMGLFNFYRVARKASVGAVQVGILTAIYRGAQIQLTKDPYELSRVQATAVASSTTAAILGAALPNLSRPSRLQYATAGALLGALMGAAAEWANEEALKLLPEEARAKVPNVESVSAPSPPEEPKPVPDSLSHAILQLEASLAKRRKHFHMCDDLGELRKLEADLKAELRGQEGGVSEAEENAIQEQLQSIESRKVELKAQQRSKK</sequence>